<comment type="caution">
    <text evidence="2">The sequence shown here is derived from an EMBL/GenBank/DDBJ whole genome shotgun (WGS) entry which is preliminary data.</text>
</comment>
<name>A0ABT0UAF6_9BACT</name>
<feature type="region of interest" description="Disordered" evidence="1">
    <location>
        <begin position="1"/>
        <end position="37"/>
    </location>
</feature>
<proteinExistence type="predicted"/>
<organism evidence="2 3">
    <name type="scientific">Aporhodopirellula aestuarii</name>
    <dbReference type="NCBI Taxonomy" id="2950107"/>
    <lineage>
        <taxon>Bacteria</taxon>
        <taxon>Pseudomonadati</taxon>
        <taxon>Planctomycetota</taxon>
        <taxon>Planctomycetia</taxon>
        <taxon>Pirellulales</taxon>
        <taxon>Pirellulaceae</taxon>
        <taxon>Aporhodopirellula</taxon>
    </lineage>
</organism>
<evidence type="ECO:0000256" key="1">
    <source>
        <dbReference type="SAM" id="MobiDB-lite"/>
    </source>
</evidence>
<gene>
    <name evidence="2" type="ORF">NB063_22105</name>
</gene>
<dbReference type="Proteomes" id="UP001202961">
    <property type="component" value="Unassembled WGS sequence"/>
</dbReference>
<keyword evidence="3" id="KW-1185">Reference proteome</keyword>
<sequence length="70" mass="8020">MTRSKSHGRESVVWEDKAKQVATRRHKTRVDARMNHRERHLSSLRDLVYAGGDVDPGLTSGAGVCRRYRD</sequence>
<accession>A0ABT0UAF6</accession>
<evidence type="ECO:0000313" key="2">
    <source>
        <dbReference type="EMBL" id="MCM2373316.1"/>
    </source>
</evidence>
<reference evidence="2 3" key="1">
    <citation type="journal article" date="2022" name="Syst. Appl. Microbiol.">
        <title>Rhodopirellula aestuarii sp. nov., a novel member of the genus Rhodopirellula isolated from brackish sediments collected in the Tagus River estuary, Portugal.</title>
        <authorList>
            <person name="Vitorino I.R."/>
            <person name="Klimek D."/>
            <person name="Calusinska M."/>
            <person name="Lobo-da-Cunha A."/>
            <person name="Vasconcelos V."/>
            <person name="Lage O.M."/>
        </authorList>
    </citation>
    <scope>NUCLEOTIDE SEQUENCE [LARGE SCALE GENOMIC DNA]</scope>
    <source>
        <strain evidence="2 3">ICT_H3.1</strain>
    </source>
</reference>
<dbReference type="EMBL" id="JAMQBK010000060">
    <property type="protein sequence ID" value="MCM2373316.1"/>
    <property type="molecule type" value="Genomic_DNA"/>
</dbReference>
<protein>
    <submittedName>
        <fullName evidence="2">Uncharacterized protein</fullName>
    </submittedName>
</protein>
<dbReference type="RefSeq" id="WP_250931052.1">
    <property type="nucleotide sequence ID" value="NZ_JAMQBK010000060.1"/>
</dbReference>
<feature type="compositionally biased region" description="Basic and acidic residues" evidence="1">
    <location>
        <begin position="7"/>
        <end position="19"/>
    </location>
</feature>
<evidence type="ECO:0000313" key="3">
    <source>
        <dbReference type="Proteomes" id="UP001202961"/>
    </source>
</evidence>